<proteinExistence type="predicted"/>
<evidence type="ECO:0000313" key="3">
    <source>
        <dbReference type="Proteomes" id="UP000037035"/>
    </source>
</evidence>
<organism evidence="2 3">
    <name type="scientific">Puccinia sorghi</name>
    <dbReference type="NCBI Taxonomy" id="27349"/>
    <lineage>
        <taxon>Eukaryota</taxon>
        <taxon>Fungi</taxon>
        <taxon>Dikarya</taxon>
        <taxon>Basidiomycota</taxon>
        <taxon>Pucciniomycotina</taxon>
        <taxon>Pucciniomycetes</taxon>
        <taxon>Pucciniales</taxon>
        <taxon>Pucciniaceae</taxon>
        <taxon>Puccinia</taxon>
    </lineage>
</organism>
<feature type="signal peptide" evidence="1">
    <location>
        <begin position="1"/>
        <end position="19"/>
    </location>
</feature>
<comment type="caution">
    <text evidence="2">The sequence shown here is derived from an EMBL/GenBank/DDBJ whole genome shotgun (WGS) entry which is preliminary data.</text>
</comment>
<accession>A0A0L6VGS6</accession>
<dbReference type="VEuPathDB" id="FungiDB:VP01_1640g1"/>
<reference evidence="2 3" key="1">
    <citation type="submission" date="2015-08" db="EMBL/GenBank/DDBJ databases">
        <title>Next Generation Sequencing and Analysis of the Genome of Puccinia sorghi L Schw, the Causal Agent of Maize Common Rust.</title>
        <authorList>
            <person name="Rochi L."/>
            <person name="Burguener G."/>
            <person name="Darino M."/>
            <person name="Turjanski A."/>
            <person name="Kreff E."/>
            <person name="Dieguez M.J."/>
            <person name="Sacco F."/>
        </authorList>
    </citation>
    <scope>NUCLEOTIDE SEQUENCE [LARGE SCALE GENOMIC DNA]</scope>
    <source>
        <strain evidence="2 3">RO10H11247</strain>
    </source>
</reference>
<gene>
    <name evidence="2" type="ORF">VP01_1640g1</name>
</gene>
<protein>
    <submittedName>
        <fullName evidence="2">Uncharacterized protein</fullName>
    </submittedName>
</protein>
<dbReference type="PANTHER" id="PTHR38849">
    <property type="entry name" value="SMALL SECRETED PROTEIN"/>
    <property type="match status" value="1"/>
</dbReference>
<name>A0A0L6VGS6_9BASI</name>
<dbReference type="EMBL" id="LAVV01006438">
    <property type="protein sequence ID" value="KNZ59924.1"/>
    <property type="molecule type" value="Genomic_DNA"/>
</dbReference>
<sequence>MMLSSIYLLGASCLGFGLQQLVVSTSIPHSFSSVVTPAPLRFSKRARLISQSYDQFQISDGVSGNCGSKAEAVFLRPYGLTQATLAAGNPIPVAIDNTDLLICKKMTRLAVNAEASFNQAISRVGGAKTAIGNQLQNGKTCNKVLKLTGAVLSLQF</sequence>
<keyword evidence="1" id="KW-0732">Signal</keyword>
<evidence type="ECO:0000256" key="1">
    <source>
        <dbReference type="SAM" id="SignalP"/>
    </source>
</evidence>
<dbReference type="OrthoDB" id="2498675at2759"/>
<feature type="chain" id="PRO_5005568566" evidence="1">
    <location>
        <begin position="20"/>
        <end position="156"/>
    </location>
</feature>
<dbReference type="AlphaFoldDB" id="A0A0L6VGS6"/>
<keyword evidence="3" id="KW-1185">Reference proteome</keyword>
<dbReference type="PANTHER" id="PTHR38849:SF1">
    <property type="entry name" value="SMALL SECRETED PROTEIN"/>
    <property type="match status" value="1"/>
</dbReference>
<dbReference type="Proteomes" id="UP000037035">
    <property type="component" value="Unassembled WGS sequence"/>
</dbReference>
<evidence type="ECO:0000313" key="2">
    <source>
        <dbReference type="EMBL" id="KNZ59924.1"/>
    </source>
</evidence>